<keyword evidence="1" id="KW-1133">Transmembrane helix</keyword>
<dbReference type="OrthoDB" id="9797308at2"/>
<dbReference type="Proteomes" id="UP000002171">
    <property type="component" value="Unassembled WGS sequence"/>
</dbReference>
<keyword evidence="1" id="KW-0812">Transmembrane</keyword>
<feature type="transmembrane region" description="Helical" evidence="1">
    <location>
        <begin position="21"/>
        <end position="42"/>
    </location>
</feature>
<dbReference type="AlphaFoldDB" id="A0A7U8GT56"/>
<evidence type="ECO:0000256" key="1">
    <source>
        <dbReference type="SAM" id="Phobius"/>
    </source>
</evidence>
<name>A0A7U8GT56_NEPCE</name>
<feature type="transmembrane region" description="Helical" evidence="1">
    <location>
        <begin position="129"/>
        <end position="151"/>
    </location>
</feature>
<feature type="transmembrane region" description="Helical" evidence="1">
    <location>
        <begin position="184"/>
        <end position="202"/>
    </location>
</feature>
<sequence length="337" mass="37159">MLSYPGTTHLLSKTIPSLLKEIYEVCFLLFKLTIPVIIVVKLLEELGAIPYISALLEPLMLVVGLPESMGLVWTTALLTNIYAGMVLFFQQAGAEGLTVAQVTVLSTMILIAHGLPVELRITQKAGMRLPFAFMLRMGGAIVLGFLLHHFYRLTGWLQEPVELIWQPEVQDDSLLTWLVTQLKSFGMIILVVAALLTLLRLLRWLHIERLMIWALQPVLRLLGIAPQATSLAIIGVTLGLSFGGGLLIREAESGNVSPKDCFSALCLLSLSHSIIEDTLLVLTMGADLSGVLWARLIFSLIVIAIITRVLNFTSHQFNDRYLFSDVSVEKAETGSKP</sequence>
<evidence type="ECO:0000313" key="3">
    <source>
        <dbReference type="Proteomes" id="UP000002171"/>
    </source>
</evidence>
<organism evidence="2 3">
    <name type="scientific">Neptuniibacter caesariensis</name>
    <dbReference type="NCBI Taxonomy" id="207954"/>
    <lineage>
        <taxon>Bacteria</taxon>
        <taxon>Pseudomonadati</taxon>
        <taxon>Pseudomonadota</taxon>
        <taxon>Gammaproteobacteria</taxon>
        <taxon>Oceanospirillales</taxon>
        <taxon>Oceanospirillaceae</taxon>
        <taxon>Neptuniibacter</taxon>
    </lineage>
</organism>
<feature type="transmembrane region" description="Helical" evidence="1">
    <location>
        <begin position="98"/>
        <end position="117"/>
    </location>
</feature>
<reference evidence="2 3" key="1">
    <citation type="submission" date="2006-02" db="EMBL/GenBank/DDBJ databases">
        <authorList>
            <person name="Pinhassi J."/>
            <person name="Pedros-Alio C."/>
            <person name="Ferriera S."/>
            <person name="Johnson J."/>
            <person name="Kravitz S."/>
            <person name="Halpern A."/>
            <person name="Remington K."/>
            <person name="Beeson K."/>
            <person name="Tran B."/>
            <person name="Rogers Y.-H."/>
            <person name="Friedman R."/>
            <person name="Venter J.C."/>
        </authorList>
    </citation>
    <scope>NUCLEOTIDE SEQUENCE [LARGE SCALE GENOMIC DNA]</scope>
    <source>
        <strain evidence="2 3">MED92</strain>
    </source>
</reference>
<feature type="transmembrane region" description="Helical" evidence="1">
    <location>
        <begin position="48"/>
        <end position="65"/>
    </location>
</feature>
<dbReference type="EMBL" id="AAOW01000004">
    <property type="protein sequence ID" value="EAR62081.1"/>
    <property type="molecule type" value="Genomic_DNA"/>
</dbReference>
<comment type="caution">
    <text evidence="2">The sequence shown here is derived from an EMBL/GenBank/DDBJ whole genome shotgun (WGS) entry which is preliminary data.</text>
</comment>
<feature type="transmembrane region" description="Helical" evidence="1">
    <location>
        <begin position="292"/>
        <end position="310"/>
    </location>
</feature>
<evidence type="ECO:0000313" key="2">
    <source>
        <dbReference type="EMBL" id="EAR62081.1"/>
    </source>
</evidence>
<proteinExistence type="predicted"/>
<feature type="transmembrane region" description="Helical" evidence="1">
    <location>
        <begin position="223"/>
        <end position="248"/>
    </location>
</feature>
<keyword evidence="1" id="KW-0472">Membrane</keyword>
<keyword evidence="3" id="KW-1185">Reference proteome</keyword>
<feature type="transmembrane region" description="Helical" evidence="1">
    <location>
        <begin position="72"/>
        <end position="92"/>
    </location>
</feature>
<protein>
    <submittedName>
        <fullName evidence="2">Membrane protein, putative</fullName>
    </submittedName>
</protein>
<gene>
    <name evidence="2" type="ORF">MED92_10259</name>
</gene>
<accession>A0A7U8GT56</accession>
<dbReference type="RefSeq" id="WP_007019718.1">
    <property type="nucleotide sequence ID" value="NZ_CH724125.1"/>
</dbReference>